<dbReference type="Pfam" id="PF05678">
    <property type="entry name" value="VQ"/>
    <property type="match status" value="1"/>
</dbReference>
<comment type="caution">
    <text evidence="3">The sequence shown here is derived from an EMBL/GenBank/DDBJ whole genome shotgun (WGS) entry which is preliminary data.</text>
</comment>
<accession>A0A2U1MHH2</accession>
<dbReference type="STRING" id="35608.A0A2U1MHH2"/>
<evidence type="ECO:0000259" key="2">
    <source>
        <dbReference type="Pfam" id="PF05678"/>
    </source>
</evidence>
<evidence type="ECO:0000256" key="1">
    <source>
        <dbReference type="SAM" id="MobiDB-lite"/>
    </source>
</evidence>
<feature type="region of interest" description="Disordered" evidence="1">
    <location>
        <begin position="224"/>
        <end position="252"/>
    </location>
</feature>
<keyword evidence="4" id="KW-1185">Reference proteome</keyword>
<feature type="compositionally biased region" description="Polar residues" evidence="1">
    <location>
        <begin position="14"/>
        <end position="47"/>
    </location>
</feature>
<sequence length="377" mass="40940">MDNNSDYSRNRSNEQQPQPQVYNINKNDFQSIVQQLTGSPSRQQSQEPLPRPPMNSPKPPSNRLHRIRPSPLTPLNVTRPRMPMPMHHPPPPQEQMMPHRPPVSNLGRPPHNGQQYGNQRPLPPMVGPPQNSGDHPGWSNTAESPISAYMRYLQHSIVDSAQGHPQGASPRTSARASTRTPARSPSVSAKSARSKSNAKSTSAASAAAAATVIWIASVPATPVTKNERPTATSSITSDEWGGASAPSSTTSVTKNEWPTTAFTVANFSVSFTIANFTVFVTITIGLLKFAVTSITIPATISWISESATINTKFFIFFHDSTGSWTSTATVSWYGISVTRVFLNAESKMEGLDDNSGKMLTLCGIWIHRCSEGTLAVK</sequence>
<dbReference type="InterPro" id="IPR008889">
    <property type="entry name" value="VQ"/>
</dbReference>
<feature type="compositionally biased region" description="Pro residues" evidence="1">
    <location>
        <begin position="49"/>
        <end position="60"/>
    </location>
</feature>
<dbReference type="OrthoDB" id="783585at2759"/>
<feature type="region of interest" description="Disordered" evidence="1">
    <location>
        <begin position="1"/>
        <end position="142"/>
    </location>
</feature>
<feature type="compositionally biased region" description="Polar residues" evidence="1">
    <location>
        <begin position="129"/>
        <end position="142"/>
    </location>
</feature>
<dbReference type="EMBL" id="PKPP01005287">
    <property type="protein sequence ID" value="PWA60707.1"/>
    <property type="molecule type" value="Genomic_DNA"/>
</dbReference>
<organism evidence="3 4">
    <name type="scientific">Artemisia annua</name>
    <name type="common">Sweet wormwood</name>
    <dbReference type="NCBI Taxonomy" id="35608"/>
    <lineage>
        <taxon>Eukaryota</taxon>
        <taxon>Viridiplantae</taxon>
        <taxon>Streptophyta</taxon>
        <taxon>Embryophyta</taxon>
        <taxon>Tracheophyta</taxon>
        <taxon>Spermatophyta</taxon>
        <taxon>Magnoliopsida</taxon>
        <taxon>eudicotyledons</taxon>
        <taxon>Gunneridae</taxon>
        <taxon>Pentapetalae</taxon>
        <taxon>asterids</taxon>
        <taxon>campanulids</taxon>
        <taxon>Asterales</taxon>
        <taxon>Asteraceae</taxon>
        <taxon>Asteroideae</taxon>
        <taxon>Anthemideae</taxon>
        <taxon>Artemisiinae</taxon>
        <taxon>Artemisia</taxon>
    </lineage>
</organism>
<protein>
    <submittedName>
        <fullName evidence="3">Hydroxyproline-rich glycoprotein family protein</fullName>
    </submittedName>
</protein>
<dbReference type="PANTHER" id="PTHR33783:SF1">
    <property type="entry name" value="PROTEIN HAIKU1"/>
    <property type="match status" value="1"/>
</dbReference>
<feature type="region of interest" description="Disordered" evidence="1">
    <location>
        <begin position="161"/>
        <end position="200"/>
    </location>
</feature>
<feature type="compositionally biased region" description="Low complexity" evidence="1">
    <location>
        <begin position="181"/>
        <end position="200"/>
    </location>
</feature>
<evidence type="ECO:0000313" key="4">
    <source>
        <dbReference type="Proteomes" id="UP000245207"/>
    </source>
</evidence>
<feature type="domain" description="VQ" evidence="2">
    <location>
        <begin position="17"/>
        <end position="41"/>
    </location>
</feature>
<feature type="compositionally biased region" description="Pro residues" evidence="1">
    <location>
        <begin position="82"/>
        <end position="93"/>
    </location>
</feature>
<evidence type="ECO:0000313" key="3">
    <source>
        <dbReference type="EMBL" id="PWA60707.1"/>
    </source>
</evidence>
<dbReference type="AlphaFoldDB" id="A0A2U1MHH2"/>
<reference evidence="3 4" key="1">
    <citation type="journal article" date="2018" name="Mol. Plant">
        <title>The genome of Artemisia annua provides insight into the evolution of Asteraceae family and artemisinin biosynthesis.</title>
        <authorList>
            <person name="Shen Q."/>
            <person name="Zhang L."/>
            <person name="Liao Z."/>
            <person name="Wang S."/>
            <person name="Yan T."/>
            <person name="Shi P."/>
            <person name="Liu M."/>
            <person name="Fu X."/>
            <person name="Pan Q."/>
            <person name="Wang Y."/>
            <person name="Lv Z."/>
            <person name="Lu X."/>
            <person name="Zhang F."/>
            <person name="Jiang W."/>
            <person name="Ma Y."/>
            <person name="Chen M."/>
            <person name="Hao X."/>
            <person name="Li L."/>
            <person name="Tang Y."/>
            <person name="Lv G."/>
            <person name="Zhou Y."/>
            <person name="Sun X."/>
            <person name="Brodelius P.E."/>
            <person name="Rose J.K.C."/>
            <person name="Tang K."/>
        </authorList>
    </citation>
    <scope>NUCLEOTIDE SEQUENCE [LARGE SCALE GENOMIC DNA]</scope>
    <source>
        <strain evidence="4">cv. Huhao1</strain>
        <tissue evidence="3">Leaf</tissue>
    </source>
</reference>
<dbReference type="InterPro" id="IPR039612">
    <property type="entry name" value="VQ_5/9/14"/>
</dbReference>
<proteinExistence type="predicted"/>
<dbReference type="PANTHER" id="PTHR33783">
    <property type="entry name" value="PROTEIN HAIKU1"/>
    <property type="match status" value="1"/>
</dbReference>
<name>A0A2U1MHH2_ARTAN</name>
<feature type="compositionally biased region" description="Polar residues" evidence="1">
    <location>
        <begin position="169"/>
        <end position="180"/>
    </location>
</feature>
<dbReference type="Proteomes" id="UP000245207">
    <property type="component" value="Unassembled WGS sequence"/>
</dbReference>
<gene>
    <name evidence="3" type="ORF">CTI12_AA380200</name>
</gene>